<feature type="transmembrane region" description="Helical" evidence="3">
    <location>
        <begin position="399"/>
        <end position="419"/>
    </location>
</feature>
<dbReference type="HOGENOM" id="CLU_292664_0_0_1"/>
<dbReference type="InterPro" id="IPR027815">
    <property type="entry name" value="CSC1/OSCA1-like_cyt"/>
</dbReference>
<evidence type="ECO:0000313" key="6">
    <source>
        <dbReference type="Proteomes" id="UP000009168"/>
    </source>
</evidence>
<dbReference type="AlphaFoldDB" id="Q22ZE2"/>
<keyword evidence="1" id="KW-0175">Coiled coil</keyword>
<evidence type="ECO:0000256" key="2">
    <source>
        <dbReference type="SAM" id="MobiDB-lite"/>
    </source>
</evidence>
<dbReference type="RefSeq" id="XP_001010624.2">
    <property type="nucleotide sequence ID" value="XM_001010624.2"/>
</dbReference>
<feature type="transmembrane region" description="Helical" evidence="3">
    <location>
        <begin position="431"/>
        <end position="457"/>
    </location>
</feature>
<keyword evidence="6" id="KW-1185">Reference proteome</keyword>
<feature type="transmembrane region" description="Helical" evidence="3">
    <location>
        <begin position="549"/>
        <end position="571"/>
    </location>
</feature>
<sequence length="1027" mass="118872">MQKQTDQESQNQEQQYDPHKTPADLDMAKKHLKAKAVGLVRNIELINTSEICPCCGCIIEKEKVSLLCKLEDLGFLGAGVSLYFFFIKYCITFLFFIGLICSIFNILRNASGSNCSAIPQCQSSFINNLSIINRNDANGQFQTQAGLNFLTTITLIVASVILRKQMSTMSKQINIDNITAGDFTVMVTNLQIGTTEQQLVDYIKSWTKNYGEIQIIKVNFAYDISNYIKIKRKHQELVLKQIKEKASLKEKFQDTSHLLTKISQEIDELEKQISITEENFKTGNFVRSGAAFVTFGSDNTAELVTKIFKRNFFSRIIRSITRFGSLNGKVISIKRAPEPNDIYWENLCYTQFEKFTSNLITHFFTAILLVAAFFIIFAISKAQDNIQSTSNKNDPTVVFLSFIASLFIFIINNGLNIIIRKFAIFEKHATLTYYFIGVAQKSGIAQFLNTTIVVYIIKKIKLESQIYISGGLLYTIHFILLMNLVGSFNIFMNPFYFYKLWLRRKAEKGNKQFIEHTPQQKMNEIYEGPKFDFPAAYAKLIKLIMFASFYSYPAPLIVYISLGILILTYWFDKYHLISRCSMPDYLSHHLPEAMADFYLEFMIVVFCIGNIVFENLLFNKSSGLTIAALVLAILFWVADFDAIVNCICSNDSNQTQVRRYEYYSQYFLTDYERSNPVTAMKAIEEWTKKLQDNKIKEANKKQNLVFLSNYALNRPGMSSFYHHGFRQPQMNMMNQQYQQPQKLNMNFSYQQQFMPNQYRPQQPQFGGFPQSINQVIPMRQPQMVTDPAMMQNEINNLKQQQEQLRQQMLNNYNPMFQLNIISQLEMNNRRITYLESQINRQQPINIAPAIGFQSNLPNPIQDPARQSNFIQPQQNNLPNPLIVNPTNSSQINTQQSNQNNIQAAPNQLSSSYTNMQPQQIQPNNQNPMLYPQQPNQQIIQPQQQVYRNPNQQGSILYQPFNTNYQQQQQMGNPQVIGNQMYQQQAQQPVFQQNYYNQRPGFIPMMMPQQQQQQPLLQQGGIQLQQYK</sequence>
<dbReference type="KEGG" id="tet:TTHERM_00112290"/>
<keyword evidence="3 5" id="KW-0812">Transmembrane</keyword>
<feature type="region of interest" description="Disordered" evidence="2">
    <location>
        <begin position="1"/>
        <end position="22"/>
    </location>
</feature>
<feature type="transmembrane region" description="Helical" evidence="3">
    <location>
        <begin position="624"/>
        <end position="644"/>
    </location>
</feature>
<dbReference type="Proteomes" id="UP000009168">
    <property type="component" value="Unassembled WGS sequence"/>
</dbReference>
<evidence type="ECO:0000313" key="5">
    <source>
        <dbReference type="EMBL" id="EAR90379.2"/>
    </source>
</evidence>
<dbReference type="OrthoDB" id="197892at2759"/>
<feature type="transmembrane region" description="Helical" evidence="3">
    <location>
        <begin position="145"/>
        <end position="162"/>
    </location>
</feature>
<feature type="domain" description="CSC1/OSCA1-like cytosolic" evidence="4">
    <location>
        <begin position="182"/>
        <end position="346"/>
    </location>
</feature>
<dbReference type="STRING" id="312017.Q22ZE2"/>
<feature type="coiled-coil region" evidence="1">
    <location>
        <begin position="252"/>
        <end position="279"/>
    </location>
</feature>
<feature type="transmembrane region" description="Helical" evidence="3">
    <location>
        <begin position="82"/>
        <end position="107"/>
    </location>
</feature>
<accession>Q22ZE2</accession>
<dbReference type="GeneID" id="7824202"/>
<feature type="transmembrane region" description="Helical" evidence="3">
    <location>
        <begin position="359"/>
        <end position="379"/>
    </location>
</feature>
<dbReference type="PANTHER" id="PTHR13018:SF83">
    <property type="entry name" value="RRM DOMAIN-CONTAINING PROTEIN"/>
    <property type="match status" value="1"/>
</dbReference>
<dbReference type="InParanoid" id="Q22ZE2"/>
<gene>
    <name evidence="5" type="ORF">TTHERM_00112290</name>
</gene>
<feature type="transmembrane region" description="Helical" evidence="3">
    <location>
        <begin position="597"/>
        <end position="617"/>
    </location>
</feature>
<feature type="compositionally biased region" description="Low complexity" evidence="2">
    <location>
        <begin position="1"/>
        <end position="15"/>
    </location>
</feature>
<name>Q22ZE2_TETTS</name>
<evidence type="ECO:0000259" key="4">
    <source>
        <dbReference type="Pfam" id="PF14703"/>
    </source>
</evidence>
<dbReference type="PANTHER" id="PTHR13018">
    <property type="entry name" value="PROBABLE MEMBRANE PROTEIN DUF221-RELATED"/>
    <property type="match status" value="1"/>
</dbReference>
<dbReference type="InterPro" id="IPR045122">
    <property type="entry name" value="Csc1-like"/>
</dbReference>
<feature type="transmembrane region" description="Helical" evidence="3">
    <location>
        <begin position="477"/>
        <end position="498"/>
    </location>
</feature>
<keyword evidence="3" id="KW-1133">Transmembrane helix</keyword>
<organism evidence="5 6">
    <name type="scientific">Tetrahymena thermophila (strain SB210)</name>
    <dbReference type="NCBI Taxonomy" id="312017"/>
    <lineage>
        <taxon>Eukaryota</taxon>
        <taxon>Sar</taxon>
        <taxon>Alveolata</taxon>
        <taxon>Ciliophora</taxon>
        <taxon>Intramacronucleata</taxon>
        <taxon>Oligohymenophorea</taxon>
        <taxon>Hymenostomatida</taxon>
        <taxon>Tetrahymenina</taxon>
        <taxon>Tetrahymenidae</taxon>
        <taxon>Tetrahymena</taxon>
    </lineage>
</organism>
<dbReference type="GO" id="GO:0005886">
    <property type="term" value="C:plasma membrane"/>
    <property type="evidence" value="ECO:0007669"/>
    <property type="project" value="TreeGrafter"/>
</dbReference>
<keyword evidence="3" id="KW-0472">Membrane</keyword>
<dbReference type="GO" id="GO:0005227">
    <property type="term" value="F:calcium-activated cation channel activity"/>
    <property type="evidence" value="ECO:0007669"/>
    <property type="project" value="InterPro"/>
</dbReference>
<proteinExistence type="predicted"/>
<dbReference type="Pfam" id="PF14703">
    <property type="entry name" value="PHM7_cyt"/>
    <property type="match status" value="1"/>
</dbReference>
<protein>
    <submittedName>
        <fullName evidence="5">Transmembrane protein, putative</fullName>
    </submittedName>
</protein>
<evidence type="ECO:0000256" key="3">
    <source>
        <dbReference type="SAM" id="Phobius"/>
    </source>
</evidence>
<reference evidence="6" key="1">
    <citation type="journal article" date="2006" name="PLoS Biol.">
        <title>Macronuclear genome sequence of the ciliate Tetrahymena thermophila, a model eukaryote.</title>
        <authorList>
            <person name="Eisen J.A."/>
            <person name="Coyne R.S."/>
            <person name="Wu M."/>
            <person name="Wu D."/>
            <person name="Thiagarajan M."/>
            <person name="Wortman J.R."/>
            <person name="Badger J.H."/>
            <person name="Ren Q."/>
            <person name="Amedeo P."/>
            <person name="Jones K.M."/>
            <person name="Tallon L.J."/>
            <person name="Delcher A.L."/>
            <person name="Salzberg S.L."/>
            <person name="Silva J.C."/>
            <person name="Haas B.J."/>
            <person name="Majoros W.H."/>
            <person name="Farzad M."/>
            <person name="Carlton J.M."/>
            <person name="Smith R.K. Jr."/>
            <person name="Garg J."/>
            <person name="Pearlman R.E."/>
            <person name="Karrer K.M."/>
            <person name="Sun L."/>
            <person name="Manning G."/>
            <person name="Elde N.C."/>
            <person name="Turkewitz A.P."/>
            <person name="Asai D.J."/>
            <person name="Wilkes D.E."/>
            <person name="Wang Y."/>
            <person name="Cai H."/>
            <person name="Collins K."/>
            <person name="Stewart B.A."/>
            <person name="Lee S.R."/>
            <person name="Wilamowska K."/>
            <person name="Weinberg Z."/>
            <person name="Ruzzo W.L."/>
            <person name="Wloga D."/>
            <person name="Gaertig J."/>
            <person name="Frankel J."/>
            <person name="Tsao C.-C."/>
            <person name="Gorovsky M.A."/>
            <person name="Keeling P.J."/>
            <person name="Waller R.F."/>
            <person name="Patron N.J."/>
            <person name="Cherry J.M."/>
            <person name="Stover N.A."/>
            <person name="Krieger C.J."/>
            <person name="del Toro C."/>
            <person name="Ryder H.F."/>
            <person name="Williamson S.C."/>
            <person name="Barbeau R.A."/>
            <person name="Hamilton E.P."/>
            <person name="Orias E."/>
        </authorList>
    </citation>
    <scope>NUCLEOTIDE SEQUENCE [LARGE SCALE GENOMIC DNA]</scope>
    <source>
        <strain evidence="6">SB210</strain>
    </source>
</reference>
<dbReference type="EMBL" id="GG662798">
    <property type="protein sequence ID" value="EAR90379.2"/>
    <property type="molecule type" value="Genomic_DNA"/>
</dbReference>
<evidence type="ECO:0000256" key="1">
    <source>
        <dbReference type="SAM" id="Coils"/>
    </source>
</evidence>